<accession>A0A212FJ98</accession>
<dbReference type="GO" id="GO:0000976">
    <property type="term" value="F:transcription cis-regulatory region binding"/>
    <property type="evidence" value="ECO:0007669"/>
    <property type="project" value="TreeGrafter"/>
</dbReference>
<dbReference type="InterPro" id="IPR036770">
    <property type="entry name" value="Ankyrin_rpt-contain_sf"/>
</dbReference>
<dbReference type="PRINTS" id="PR01415">
    <property type="entry name" value="ANKYRIN"/>
</dbReference>
<feature type="repeat" description="ANK" evidence="3">
    <location>
        <begin position="67"/>
        <end position="99"/>
    </location>
</feature>
<dbReference type="Gene3D" id="1.25.40.20">
    <property type="entry name" value="Ankyrin repeat-containing domain"/>
    <property type="match status" value="3"/>
</dbReference>
<protein>
    <submittedName>
        <fullName evidence="5">Ankyrin repeat and death domain containing 1A</fullName>
    </submittedName>
</protein>
<dbReference type="AlphaFoldDB" id="A0A212FJ98"/>
<reference evidence="5 6" key="1">
    <citation type="journal article" date="2011" name="Cell">
        <title>The monarch butterfly genome yields insights into long-distance migration.</title>
        <authorList>
            <person name="Zhan S."/>
            <person name="Merlin C."/>
            <person name="Boore J.L."/>
            <person name="Reppert S.M."/>
        </authorList>
    </citation>
    <scope>NUCLEOTIDE SEQUENCE [LARGE SCALE GENOMIC DNA]</scope>
    <source>
        <strain evidence="5">F-2</strain>
    </source>
</reference>
<sequence length="240" mass="24900">VGRTALHVACEGGHCGVAGLLVARGAAREARDNSGRTPLHQAAVHRHTELVRTLLDTGCNVDATDNNGVTALQMACAQGCRGIVEHLLEYGADVHLQNNVGSSALHAACAADATDIVELLLAHGADPAMTDQWSQSPLSVAGSAAESMPEGFRRAARGSFSAILDLLTATANLVQEPSDGSPSPRAEDKSGGVSPSPNEGCARYRELCYRAAQAHLPAESPPRPCDCVNCSARRDSNSDA</sequence>
<feature type="repeat" description="ANK" evidence="3">
    <location>
        <begin position="100"/>
        <end position="132"/>
    </location>
</feature>
<evidence type="ECO:0000256" key="3">
    <source>
        <dbReference type="PROSITE-ProRule" id="PRU00023"/>
    </source>
</evidence>
<gene>
    <name evidence="5" type="ORF">KGM_200023B</name>
</gene>
<dbReference type="SMART" id="SM00248">
    <property type="entry name" value="ANK"/>
    <property type="match status" value="4"/>
</dbReference>
<evidence type="ECO:0000256" key="2">
    <source>
        <dbReference type="ARBA" id="ARBA00023043"/>
    </source>
</evidence>
<dbReference type="InterPro" id="IPR002110">
    <property type="entry name" value="Ankyrin_rpt"/>
</dbReference>
<feature type="repeat" description="ANK" evidence="3">
    <location>
        <begin position="1"/>
        <end position="33"/>
    </location>
</feature>
<name>A0A212FJ98_DANPL</name>
<keyword evidence="1" id="KW-0677">Repeat</keyword>
<dbReference type="Pfam" id="PF00023">
    <property type="entry name" value="Ank"/>
    <property type="match status" value="1"/>
</dbReference>
<evidence type="ECO:0000256" key="1">
    <source>
        <dbReference type="ARBA" id="ARBA00022737"/>
    </source>
</evidence>
<dbReference type="PROSITE" id="PS50297">
    <property type="entry name" value="ANK_REP_REGION"/>
    <property type="match status" value="4"/>
</dbReference>
<feature type="region of interest" description="Disordered" evidence="4">
    <location>
        <begin position="174"/>
        <end position="198"/>
    </location>
</feature>
<dbReference type="STRING" id="278856.A0A212FJ98"/>
<dbReference type="InterPro" id="IPR050663">
    <property type="entry name" value="Ankyrin-SOCS_Box"/>
</dbReference>
<keyword evidence="2 3" id="KW-0040">ANK repeat</keyword>
<dbReference type="EMBL" id="AGBW02008292">
    <property type="protein sequence ID" value="OWR53827.1"/>
    <property type="molecule type" value="Genomic_DNA"/>
</dbReference>
<dbReference type="PANTHER" id="PTHR24193:SF121">
    <property type="entry name" value="ADA2A-CONTAINING COMPLEX COMPONENT 3, ISOFORM D"/>
    <property type="match status" value="1"/>
</dbReference>
<evidence type="ECO:0000256" key="4">
    <source>
        <dbReference type="SAM" id="MobiDB-lite"/>
    </source>
</evidence>
<dbReference type="Proteomes" id="UP000007151">
    <property type="component" value="Unassembled WGS sequence"/>
</dbReference>
<dbReference type="SUPFAM" id="SSF48403">
    <property type="entry name" value="Ankyrin repeat"/>
    <property type="match status" value="1"/>
</dbReference>
<feature type="repeat" description="ANK" evidence="3">
    <location>
        <begin position="34"/>
        <end position="66"/>
    </location>
</feature>
<dbReference type="InParanoid" id="A0A212FJ98"/>
<dbReference type="GO" id="GO:0005634">
    <property type="term" value="C:nucleus"/>
    <property type="evidence" value="ECO:0007669"/>
    <property type="project" value="TreeGrafter"/>
</dbReference>
<proteinExistence type="predicted"/>
<feature type="non-terminal residue" evidence="5">
    <location>
        <position position="1"/>
    </location>
</feature>
<dbReference type="PROSITE" id="PS50088">
    <property type="entry name" value="ANK_REPEAT"/>
    <property type="match status" value="4"/>
</dbReference>
<dbReference type="GO" id="GO:0045944">
    <property type="term" value="P:positive regulation of transcription by RNA polymerase II"/>
    <property type="evidence" value="ECO:0007669"/>
    <property type="project" value="TreeGrafter"/>
</dbReference>
<dbReference type="KEGG" id="dpl:KGM_200023B"/>
<evidence type="ECO:0000313" key="6">
    <source>
        <dbReference type="Proteomes" id="UP000007151"/>
    </source>
</evidence>
<evidence type="ECO:0000313" key="5">
    <source>
        <dbReference type="EMBL" id="OWR53827.1"/>
    </source>
</evidence>
<comment type="caution">
    <text evidence="5">The sequence shown here is derived from an EMBL/GenBank/DDBJ whole genome shotgun (WGS) entry which is preliminary data.</text>
</comment>
<keyword evidence="6" id="KW-1185">Reference proteome</keyword>
<feature type="region of interest" description="Disordered" evidence="4">
    <location>
        <begin position="217"/>
        <end position="240"/>
    </location>
</feature>
<dbReference type="Pfam" id="PF12796">
    <property type="entry name" value="Ank_2"/>
    <property type="match status" value="1"/>
</dbReference>
<dbReference type="PANTHER" id="PTHR24193">
    <property type="entry name" value="ANKYRIN REPEAT PROTEIN"/>
    <property type="match status" value="1"/>
</dbReference>
<organism evidence="5 6">
    <name type="scientific">Danaus plexippus plexippus</name>
    <dbReference type="NCBI Taxonomy" id="278856"/>
    <lineage>
        <taxon>Eukaryota</taxon>
        <taxon>Metazoa</taxon>
        <taxon>Ecdysozoa</taxon>
        <taxon>Arthropoda</taxon>
        <taxon>Hexapoda</taxon>
        <taxon>Insecta</taxon>
        <taxon>Pterygota</taxon>
        <taxon>Neoptera</taxon>
        <taxon>Endopterygota</taxon>
        <taxon>Lepidoptera</taxon>
        <taxon>Glossata</taxon>
        <taxon>Ditrysia</taxon>
        <taxon>Papilionoidea</taxon>
        <taxon>Nymphalidae</taxon>
        <taxon>Danainae</taxon>
        <taxon>Danaini</taxon>
        <taxon>Danaina</taxon>
        <taxon>Danaus</taxon>
        <taxon>Danaus</taxon>
    </lineage>
</organism>